<organism evidence="1 2">
    <name type="scientific">Cytobacillus oceanisediminis</name>
    <dbReference type="NCBI Taxonomy" id="665099"/>
    <lineage>
        <taxon>Bacteria</taxon>
        <taxon>Bacillati</taxon>
        <taxon>Bacillota</taxon>
        <taxon>Bacilli</taxon>
        <taxon>Bacillales</taxon>
        <taxon>Bacillaceae</taxon>
        <taxon>Cytobacillus</taxon>
    </lineage>
</organism>
<dbReference type="AlphaFoldDB" id="A0A2V2ZSS8"/>
<proteinExistence type="predicted"/>
<gene>
    <name evidence="1" type="ORF">DFO73_109190</name>
</gene>
<comment type="caution">
    <text evidence="1">The sequence shown here is derived from an EMBL/GenBank/DDBJ whole genome shotgun (WGS) entry which is preliminary data.</text>
</comment>
<accession>A0A2V2ZSS8</accession>
<name>A0A2V2ZSS8_9BACI</name>
<evidence type="ECO:0000313" key="2">
    <source>
        <dbReference type="Proteomes" id="UP000247150"/>
    </source>
</evidence>
<evidence type="ECO:0000313" key="1">
    <source>
        <dbReference type="EMBL" id="PWW27024.1"/>
    </source>
</evidence>
<protein>
    <submittedName>
        <fullName evidence="1">Uncharacterized protein</fullName>
    </submittedName>
</protein>
<dbReference type="Proteomes" id="UP000247150">
    <property type="component" value="Unassembled WGS sequence"/>
</dbReference>
<sequence>MFFLTHLVYNLPNAVCYLVKISYPPGHFSTYENEVYIDS</sequence>
<dbReference type="EMBL" id="QGTW01000009">
    <property type="protein sequence ID" value="PWW27024.1"/>
    <property type="molecule type" value="Genomic_DNA"/>
</dbReference>
<reference evidence="1 2" key="1">
    <citation type="submission" date="2018-05" db="EMBL/GenBank/DDBJ databases">
        <title>Freshwater and sediment microbial communities from various areas in North America, analyzing microbe dynamics in response to fracking.</title>
        <authorList>
            <person name="Lamendella R."/>
        </authorList>
    </citation>
    <scope>NUCLEOTIDE SEQUENCE [LARGE SCALE GENOMIC DNA]</scope>
    <source>
        <strain evidence="1 2">15_TX</strain>
    </source>
</reference>